<gene>
    <name evidence="2" type="ORF">D2962_00555</name>
</gene>
<dbReference type="Proteomes" id="UP000280960">
    <property type="component" value="Chromosome"/>
</dbReference>
<proteinExistence type="predicted"/>
<evidence type="ECO:0000313" key="3">
    <source>
        <dbReference type="Proteomes" id="UP000280960"/>
    </source>
</evidence>
<keyword evidence="3" id="KW-1185">Reference proteome</keyword>
<sequence>MNLSKTLTAVFLMAVVTYIPRVLPIAVFKKKLKSRFFRSFLYYVPYAVLGAMTFPSILYSTGNLYSSAIGMSAALVLAYYEQGLMKVAVGAILTVYICGLLL</sequence>
<keyword evidence="1" id="KW-0472">Membrane</keyword>
<feature type="transmembrane region" description="Helical" evidence="1">
    <location>
        <begin position="6"/>
        <end position="28"/>
    </location>
</feature>
<evidence type="ECO:0000313" key="2">
    <source>
        <dbReference type="EMBL" id="AYO29294.1"/>
    </source>
</evidence>
<name>A0A3G2R1F7_9FIRM</name>
<dbReference type="KEGG" id="bacg:D2962_00555"/>
<protein>
    <submittedName>
        <fullName evidence="2">AzlD domain-containing protein</fullName>
    </submittedName>
</protein>
<keyword evidence="1" id="KW-1133">Transmembrane helix</keyword>
<dbReference type="AlphaFoldDB" id="A0A3G2R1F7"/>
<accession>A0A3G2R1F7</accession>
<dbReference type="InterPro" id="IPR008407">
    <property type="entry name" value="Brnchd-chn_aa_trnsp_AzlD"/>
</dbReference>
<keyword evidence="1" id="KW-0812">Transmembrane</keyword>
<organism evidence="2 3">
    <name type="scientific">Biomaibacter acetigenes</name>
    <dbReference type="NCBI Taxonomy" id="2316383"/>
    <lineage>
        <taxon>Bacteria</taxon>
        <taxon>Bacillati</taxon>
        <taxon>Bacillota</taxon>
        <taxon>Clostridia</taxon>
        <taxon>Thermosediminibacterales</taxon>
        <taxon>Tepidanaerobacteraceae</taxon>
        <taxon>Biomaibacter</taxon>
    </lineage>
</organism>
<feature type="transmembrane region" description="Helical" evidence="1">
    <location>
        <begin position="40"/>
        <end position="58"/>
    </location>
</feature>
<reference evidence="2 3" key="1">
    <citation type="submission" date="2018-10" db="EMBL/GenBank/DDBJ databases">
        <authorList>
            <person name="Zhang X."/>
        </authorList>
    </citation>
    <scope>NUCLEOTIDE SEQUENCE [LARGE SCALE GENOMIC DNA]</scope>
    <source>
        <strain evidence="2 3">SK-G1</strain>
    </source>
</reference>
<dbReference type="Pfam" id="PF05437">
    <property type="entry name" value="AzlD"/>
    <property type="match status" value="1"/>
</dbReference>
<dbReference type="EMBL" id="CP033169">
    <property type="protein sequence ID" value="AYO29294.1"/>
    <property type="molecule type" value="Genomic_DNA"/>
</dbReference>
<evidence type="ECO:0000256" key="1">
    <source>
        <dbReference type="SAM" id="Phobius"/>
    </source>
</evidence>